<evidence type="ECO:0000256" key="9">
    <source>
        <dbReference type="ARBA" id="ARBA00023242"/>
    </source>
</evidence>
<comment type="subcellular location">
    <subcellularLocation>
        <location evidence="1">Nucleus</location>
    </subcellularLocation>
</comment>
<dbReference type="EMBL" id="CAHR02000172">
    <property type="protein sequence ID" value="CCG83717.1"/>
    <property type="molecule type" value="Genomic_DNA"/>
</dbReference>
<dbReference type="Gene3D" id="3.40.50.10810">
    <property type="entry name" value="Tandem AAA-ATPase domain"/>
    <property type="match status" value="1"/>
</dbReference>
<protein>
    <recommendedName>
        <fullName evidence="10">TATA-binding protein-associated factor mot1</fullName>
    </recommendedName>
    <alternativeName>
        <fullName evidence="11">Modifier of transcription 1</fullName>
    </alternativeName>
</protein>
<feature type="region of interest" description="Disordered" evidence="12">
    <location>
        <begin position="77"/>
        <end position="157"/>
    </location>
</feature>
<dbReference type="InterPro" id="IPR049730">
    <property type="entry name" value="SNF2/RAD54-like_C"/>
</dbReference>
<comment type="similarity">
    <text evidence="2">Belongs to the SNF2/RAD54 helicase family.</text>
</comment>
<evidence type="ECO:0000256" key="12">
    <source>
        <dbReference type="SAM" id="MobiDB-lite"/>
    </source>
</evidence>
<feature type="region of interest" description="Disordered" evidence="12">
    <location>
        <begin position="231"/>
        <end position="273"/>
    </location>
</feature>
<feature type="compositionally biased region" description="Polar residues" evidence="12">
    <location>
        <begin position="231"/>
        <end position="260"/>
    </location>
</feature>
<evidence type="ECO:0000256" key="3">
    <source>
        <dbReference type="ARBA" id="ARBA00022737"/>
    </source>
</evidence>
<dbReference type="SUPFAM" id="SSF48371">
    <property type="entry name" value="ARM repeat"/>
    <property type="match status" value="1"/>
</dbReference>
<dbReference type="SUPFAM" id="SSF52540">
    <property type="entry name" value="P-loop containing nucleoside triphosphate hydrolases"/>
    <property type="match status" value="2"/>
</dbReference>
<dbReference type="GO" id="GO:0003677">
    <property type="term" value="F:DNA binding"/>
    <property type="evidence" value="ECO:0007669"/>
    <property type="project" value="UniProtKB-KW"/>
</dbReference>
<dbReference type="InterPro" id="IPR044078">
    <property type="entry name" value="Mot1_ATP-bd"/>
</dbReference>
<dbReference type="PANTHER" id="PTHR36498">
    <property type="entry name" value="TATA-BINDING PROTEIN-ASSOCIATED FACTOR 172"/>
    <property type="match status" value="1"/>
</dbReference>
<dbReference type="CDD" id="cd18793">
    <property type="entry name" value="SF2_C_SNF"/>
    <property type="match status" value="1"/>
</dbReference>
<dbReference type="InterPro" id="IPR000330">
    <property type="entry name" value="SNF2_N"/>
</dbReference>
<keyword evidence="5" id="KW-0378">Hydrolase</keyword>
<dbReference type="PROSITE" id="PS51194">
    <property type="entry name" value="HELICASE_CTER"/>
    <property type="match status" value="1"/>
</dbReference>
<dbReference type="Gene3D" id="1.25.10.10">
    <property type="entry name" value="Leucine-rich Repeat Variant"/>
    <property type="match status" value="3"/>
</dbReference>
<keyword evidence="6" id="KW-0347">Helicase</keyword>
<dbReference type="GO" id="GO:0004386">
    <property type="term" value="F:helicase activity"/>
    <property type="evidence" value="ECO:0007669"/>
    <property type="project" value="UniProtKB-KW"/>
</dbReference>
<dbReference type="FunFam" id="3.40.50.10810:FF:000009">
    <property type="entry name" value="B-TFIID TATA-box-binding protein-associated factor 1"/>
    <property type="match status" value="1"/>
</dbReference>
<evidence type="ECO:0000256" key="2">
    <source>
        <dbReference type="ARBA" id="ARBA00007025"/>
    </source>
</evidence>
<evidence type="ECO:0000256" key="5">
    <source>
        <dbReference type="ARBA" id="ARBA00022801"/>
    </source>
</evidence>
<feature type="domain" description="Helicase C-terminal" evidence="14">
    <location>
        <begin position="1712"/>
        <end position="1870"/>
    </location>
</feature>
<dbReference type="GO" id="GO:0017025">
    <property type="term" value="F:TBP-class protein binding"/>
    <property type="evidence" value="ECO:0007669"/>
    <property type="project" value="InterPro"/>
</dbReference>
<dbReference type="InterPro" id="IPR016024">
    <property type="entry name" value="ARM-type_fold"/>
</dbReference>
<feature type="region of interest" description="Disordered" evidence="12">
    <location>
        <begin position="178"/>
        <end position="197"/>
    </location>
</feature>
<dbReference type="SMART" id="SM00487">
    <property type="entry name" value="DEXDc"/>
    <property type="match status" value="1"/>
</dbReference>
<evidence type="ECO:0000256" key="6">
    <source>
        <dbReference type="ARBA" id="ARBA00022806"/>
    </source>
</evidence>
<dbReference type="GO" id="GO:0005524">
    <property type="term" value="F:ATP binding"/>
    <property type="evidence" value="ECO:0007669"/>
    <property type="project" value="UniProtKB-KW"/>
</dbReference>
<dbReference type="SMART" id="SM00490">
    <property type="entry name" value="HELICc"/>
    <property type="match status" value="1"/>
</dbReference>
<dbReference type="STRING" id="1097556.R4XDN1"/>
<feature type="domain" description="Helicase ATP-binding" evidence="13">
    <location>
        <begin position="1359"/>
        <end position="1532"/>
    </location>
</feature>
<keyword evidence="9" id="KW-0539">Nucleus</keyword>
<dbReference type="CDD" id="cd17999">
    <property type="entry name" value="DEXHc_Mot1"/>
    <property type="match status" value="1"/>
</dbReference>
<dbReference type="Pfam" id="PF00271">
    <property type="entry name" value="Helicase_C"/>
    <property type="match status" value="1"/>
</dbReference>
<keyword evidence="16" id="KW-1185">Reference proteome</keyword>
<dbReference type="Pfam" id="PF00176">
    <property type="entry name" value="SNF2-rel_dom"/>
    <property type="match status" value="1"/>
</dbReference>
<evidence type="ECO:0000256" key="1">
    <source>
        <dbReference type="ARBA" id="ARBA00004123"/>
    </source>
</evidence>
<dbReference type="Pfam" id="PF12054">
    <property type="entry name" value="DUF3535"/>
    <property type="match status" value="1"/>
</dbReference>
<keyword evidence="8" id="KW-0238">DNA-binding</keyword>
<evidence type="ECO:0000256" key="11">
    <source>
        <dbReference type="ARBA" id="ARBA00081329"/>
    </source>
</evidence>
<dbReference type="OrthoDB" id="10252227at2759"/>
<dbReference type="InterPro" id="IPR044972">
    <property type="entry name" value="Mot1"/>
</dbReference>
<reference evidence="15 16" key="1">
    <citation type="journal article" date="2013" name="MBio">
        <title>Genome sequencing of the plant pathogen Taphrina deformans, the causal agent of peach leaf curl.</title>
        <authorList>
            <person name="Cisse O.H."/>
            <person name="Almeida J.M.G.C.F."/>
            <person name="Fonseca A."/>
            <person name="Kumar A.A."/>
            <person name="Salojaervi J."/>
            <person name="Overmyer K."/>
            <person name="Hauser P.M."/>
            <person name="Pagni M."/>
        </authorList>
    </citation>
    <scope>NUCLEOTIDE SEQUENCE [LARGE SCALE GENOMIC DNA]</scope>
    <source>
        <strain evidence="16">PYCC 5710 / ATCC 11124 / CBS 356.35 / IMI 108563 / JCM 9778 / NBRC 8474</strain>
    </source>
</reference>
<evidence type="ECO:0000259" key="14">
    <source>
        <dbReference type="PROSITE" id="PS51194"/>
    </source>
</evidence>
<sequence>MSRLDRLVLLLDTGTPVVRNTAAEQLAQVQKAHPHELFNLLGRVVPYLKSKQWETRLAAAKAIGGIVEHVAQFDPNADDHSTIPISIKQESPSHDERPLGNGNIKEEVNENNREKGGQGPNAITAVHQGPTSRDSNANATSDITESKSPVTGKDGDDDKLSFDTFDIVNVIRNGRPLLGSAGKEYDWQGSDLSPEDRLARAKQDVTNRLGLGAEYMEKDFLSAQDLSTASMSRHSSLESPGQVTPHANTSLSSIQASPDNLPSPGTPVGEDGLSARQRNMMKRKAKMGSKAAPSKVRIVDLSSDSADRRALQDDNRIAMPVPVHSAAEKDYFSVTPQAQNGSKIVVEHKVAPQSPSSLLKSTTVSTGWPMAGLVELLSVDLFDLHWETRHGAALALREILRSQAPGAGRRLGIGRQQNDLGNKKYLDDMACRLCCIFALDRFGDYVSDQVVAPIRETISQTLAALLKHLPTDSVLATFGILSILVFQKDLPVKAWEITHGGMLGMKYLVALRKDVLTDTSDLLDGIAAAVLYALQNADDDVRAVGAATLIPITNEFVENRPFSVDNLLEVLWDCLAELRDDLSASTGSVMDLLAKLCSIPAVLSAMQAKSVQNPDYALSKLIPRLYPFLRHTITSVRRAVLRALQTFLKCDESPSQGWIDDKLLRLIFQNMLVEQNHDVLKASSEFWTECLSCAKLQGEDYLHEIFKDHLRRCISLVMTSIGQGRVAIPLDTKSFIRPSGLPFAASKQEKFPDLNGSSSTKATRKKKEEDKTEMKLDHNTDAPMLRGELELTGLDIVLRTRVAAATALGSLLAYWPHESVQQVLQSLVAQNSTSAASSPRFLTAVIVQEYAIMCREVSSLEFLRPHYEALLATPHNRSYSNLTNLLHIVRSQCQALYNAFIEQGQVAATKMPTLPVICEGDFQAGPNAFSIAQAERFIGEDYDRLRRLMASAYKGPVAQTLEDAKQAVTLAVENLQEAKAAEDIRISACNGAALVSLGQLPKKLNPVIKSLMDSIKREENPFLQRRSAEALSSLVYLCSVAGRGSAADKLIKNLCAFLCVDTSETPEFHRHANLRHIIYSLKRGVDNDAIDESLLGRDLKDAKVKHLGAQMALEGMATRFAGDLFEMIPKLSEWIFAPLHKVFSQDSPDHALDDKATSLGQEVVDGLSVLRTLVGKFDAKLMSVVIEAMPMILKALASGYATIRHSAAMAFAYICKADTVRCMELAITQIVPMLADAGSLEKRQGAIEAIQFLVTSLDASILPYVIFLIVPILGRMSDSDNDIRIVATTTFAMLVKLVPLEAGIPDPPGFSKELLAGREHERKFIQQMLDGSKVDAFEIPVAIKADLRSYQQEGVNWLAFLNKYQLHGILCDDMGLGKTLQTICIVASDHHNRSLKYTETQLDEFRSLPSLIVCPPSLSGHWQHELATYAPFLQSVLYVGPPSERKLQQGGLTTADVVITSYDIVRNDVELFAKKNFNYCVLDEGHIIKNSKAKLTQSVKLVKANHRLILSGTPIQNNVLELWSLFDFLMPGFLGTEKSFHERYAKPIANSRDSKSSSKEQESGALALEALHKQVLPFLLRRLKEEVLADLPPKIIQDYYCDLSDLQKSLYNDFTTSQASMVVQETAGEMKKEGKTHVFQALQYMRKLCNHPALVLNAKHPKYDVMLKDLSSRGQTLRDVQHAPKLLALRDLLVDCGIGNLPSDDSKGNSSALTANVVNQHRVLIFCQIKDMLDMVENDVLKKLLPSVSYMRLDGTTDPRNRQGIVQQFNADPSIDVLLLTTHVGGLGLNLTGADTVIFVEHDWNPMKDLQAMDRAHRIGQKKTVNVYRLITRGTLEEKIMGLQKFKMNIASTIVNQQNSGLATMETDQILDLFNVQGTKDTKAKDEEGGVDSQGNIIKKGQKSVFDDLDALHDESEYADFDVDTFVQTL</sequence>
<evidence type="ECO:0000256" key="8">
    <source>
        <dbReference type="ARBA" id="ARBA00023125"/>
    </source>
</evidence>
<evidence type="ECO:0000256" key="7">
    <source>
        <dbReference type="ARBA" id="ARBA00022840"/>
    </source>
</evidence>
<dbReference type="GO" id="GO:0016887">
    <property type="term" value="F:ATP hydrolysis activity"/>
    <property type="evidence" value="ECO:0007669"/>
    <property type="project" value="InterPro"/>
</dbReference>
<evidence type="ECO:0000256" key="10">
    <source>
        <dbReference type="ARBA" id="ARBA00073046"/>
    </source>
</evidence>
<evidence type="ECO:0000313" key="16">
    <source>
        <dbReference type="Proteomes" id="UP000013776"/>
    </source>
</evidence>
<dbReference type="InterPro" id="IPR038718">
    <property type="entry name" value="SNF2-like_sf"/>
</dbReference>
<feature type="compositionally biased region" description="Basic and acidic residues" evidence="12">
    <location>
        <begin position="91"/>
        <end position="116"/>
    </location>
</feature>
<evidence type="ECO:0000259" key="13">
    <source>
        <dbReference type="PROSITE" id="PS51192"/>
    </source>
</evidence>
<dbReference type="PROSITE" id="PS51192">
    <property type="entry name" value="HELICASE_ATP_BIND_1"/>
    <property type="match status" value="1"/>
</dbReference>
<name>R4XDN1_TAPDE</name>
<proteinExistence type="inferred from homology"/>
<dbReference type="InterPro" id="IPR011989">
    <property type="entry name" value="ARM-like"/>
</dbReference>
<dbReference type="eggNOG" id="KOG0392">
    <property type="taxonomic scope" value="Eukaryota"/>
</dbReference>
<evidence type="ECO:0000256" key="4">
    <source>
        <dbReference type="ARBA" id="ARBA00022741"/>
    </source>
</evidence>
<dbReference type="InterPro" id="IPR001650">
    <property type="entry name" value="Helicase_C-like"/>
</dbReference>
<gene>
    <name evidence="15" type="ORF">TAPDE_004031</name>
</gene>
<dbReference type="InterPro" id="IPR022707">
    <property type="entry name" value="Mot1_central_dom"/>
</dbReference>
<dbReference type="FunFam" id="3.40.50.300:FF:000428">
    <property type="entry name" value="TATA-binding protein-associated factor 172"/>
    <property type="match status" value="1"/>
</dbReference>
<evidence type="ECO:0000313" key="15">
    <source>
        <dbReference type="EMBL" id="CCG83717.1"/>
    </source>
</evidence>
<accession>R4XDN1</accession>
<feature type="compositionally biased region" description="Polar residues" evidence="12">
    <location>
        <begin position="129"/>
        <end position="149"/>
    </location>
</feature>
<organism evidence="15 16">
    <name type="scientific">Taphrina deformans (strain PYCC 5710 / ATCC 11124 / CBS 356.35 / IMI 108563 / JCM 9778 / NBRC 8474)</name>
    <name type="common">Peach leaf curl fungus</name>
    <name type="synonym">Lalaria deformans</name>
    <dbReference type="NCBI Taxonomy" id="1097556"/>
    <lineage>
        <taxon>Eukaryota</taxon>
        <taxon>Fungi</taxon>
        <taxon>Dikarya</taxon>
        <taxon>Ascomycota</taxon>
        <taxon>Taphrinomycotina</taxon>
        <taxon>Taphrinomycetes</taxon>
        <taxon>Taphrinales</taxon>
        <taxon>Taphrinaceae</taxon>
        <taxon>Taphrina</taxon>
    </lineage>
</organism>
<feature type="region of interest" description="Disordered" evidence="12">
    <location>
        <begin position="749"/>
        <end position="774"/>
    </location>
</feature>
<keyword evidence="4" id="KW-0547">Nucleotide-binding</keyword>
<keyword evidence="7" id="KW-0067">ATP-binding</keyword>
<dbReference type="InterPro" id="IPR027417">
    <property type="entry name" value="P-loop_NTPase"/>
</dbReference>
<keyword evidence="3" id="KW-0677">Repeat</keyword>
<dbReference type="PANTHER" id="PTHR36498:SF1">
    <property type="entry name" value="TATA-BINDING PROTEIN-ASSOCIATED FACTOR 172"/>
    <property type="match status" value="1"/>
</dbReference>
<dbReference type="GO" id="GO:0005634">
    <property type="term" value="C:nucleus"/>
    <property type="evidence" value="ECO:0007669"/>
    <property type="project" value="UniProtKB-SubCell"/>
</dbReference>
<dbReference type="VEuPathDB" id="FungiDB:TAPDE_004031"/>
<dbReference type="Proteomes" id="UP000013776">
    <property type="component" value="Unassembled WGS sequence"/>
</dbReference>
<dbReference type="Gene3D" id="3.40.50.300">
    <property type="entry name" value="P-loop containing nucleotide triphosphate hydrolases"/>
    <property type="match status" value="1"/>
</dbReference>
<comment type="caution">
    <text evidence="15">The sequence shown here is derived from an EMBL/GenBank/DDBJ whole genome shotgun (WGS) entry which is preliminary data.</text>
</comment>
<dbReference type="InterPro" id="IPR014001">
    <property type="entry name" value="Helicase_ATP-bd"/>
</dbReference>